<accession>A0A8C9WZC9</accession>
<keyword evidence="1" id="KW-0472">Membrane</keyword>
<evidence type="ECO:0000256" key="1">
    <source>
        <dbReference type="SAM" id="Phobius"/>
    </source>
</evidence>
<reference evidence="2" key="2">
    <citation type="submission" date="2025-09" db="UniProtKB">
        <authorList>
            <consortium name="Ensembl"/>
        </authorList>
    </citation>
    <scope>IDENTIFICATION</scope>
</reference>
<keyword evidence="1" id="KW-1133">Transmembrane helix</keyword>
<proteinExistence type="predicted"/>
<organism evidence="2 3">
    <name type="scientific">Sander lucioperca</name>
    <name type="common">Pike-perch</name>
    <name type="synonym">Perca lucioperca</name>
    <dbReference type="NCBI Taxonomy" id="283035"/>
    <lineage>
        <taxon>Eukaryota</taxon>
        <taxon>Metazoa</taxon>
        <taxon>Chordata</taxon>
        <taxon>Craniata</taxon>
        <taxon>Vertebrata</taxon>
        <taxon>Euteleostomi</taxon>
        <taxon>Actinopterygii</taxon>
        <taxon>Neopterygii</taxon>
        <taxon>Teleostei</taxon>
        <taxon>Neoteleostei</taxon>
        <taxon>Acanthomorphata</taxon>
        <taxon>Eupercaria</taxon>
        <taxon>Perciformes</taxon>
        <taxon>Percoidei</taxon>
        <taxon>Percidae</taxon>
        <taxon>Luciopercinae</taxon>
        <taxon>Sander</taxon>
    </lineage>
</organism>
<name>A0A8C9WZC9_SANLU</name>
<protein>
    <submittedName>
        <fullName evidence="2">Uncharacterized protein</fullName>
    </submittedName>
</protein>
<reference evidence="2" key="1">
    <citation type="submission" date="2025-08" db="UniProtKB">
        <authorList>
            <consortium name="Ensembl"/>
        </authorList>
    </citation>
    <scope>IDENTIFICATION</scope>
</reference>
<dbReference type="Ensembl" id="ENSSLUT00000002888.1">
    <property type="protein sequence ID" value="ENSSLUP00000002790.1"/>
    <property type="gene ID" value="ENSSLUG00000001237.1"/>
</dbReference>
<evidence type="ECO:0000313" key="2">
    <source>
        <dbReference type="Ensembl" id="ENSSLUP00000002790.1"/>
    </source>
</evidence>
<evidence type="ECO:0000313" key="3">
    <source>
        <dbReference type="Proteomes" id="UP000694568"/>
    </source>
</evidence>
<keyword evidence="1" id="KW-0812">Transmembrane</keyword>
<dbReference type="AlphaFoldDB" id="A0A8C9WZC9"/>
<keyword evidence="3" id="KW-1185">Reference proteome</keyword>
<sequence>MENVKLCHSISLVTNVRMAPSLFCGCTLFQFASFFLSLYQSIGLSDTHTHTHTDAQMHRRTGTVFCPWQHSQDELTTSVWTHAHTHALALTLTLTLTLRHTHTHTHTVE</sequence>
<dbReference type="Proteomes" id="UP000694568">
    <property type="component" value="Unplaced"/>
</dbReference>
<feature type="transmembrane region" description="Helical" evidence="1">
    <location>
        <begin position="20"/>
        <end position="39"/>
    </location>
</feature>